<protein>
    <submittedName>
        <fullName evidence="1">Uncharacterized protein</fullName>
    </submittedName>
</protein>
<sequence>MHSVQRAGNDERVHLYAVQINVVEQLASLCTDPHIRRLWDERRSKLCCAETGFPVVVAQNIEFHAKIPRRPDIPHSHSRGRAHACVVRPVQRTAADLRRRTVVVLVVLARKPIVALNRNPWEAVGAPVAAHLARRVLEGVQNHRKPLVVVLHAKHVALAQRLAREPERHAVPNQRDPRLLAMDLEVDNRLKRVGVLK</sequence>
<dbReference type="Proteomes" id="UP000788993">
    <property type="component" value="Unassembled WGS sequence"/>
</dbReference>
<gene>
    <name evidence="1" type="ORF">OGATHE_001699</name>
</gene>
<evidence type="ECO:0000313" key="2">
    <source>
        <dbReference type="Proteomes" id="UP000788993"/>
    </source>
</evidence>
<dbReference type="EMBL" id="JAEUBD010000382">
    <property type="protein sequence ID" value="KAH3675359.1"/>
    <property type="molecule type" value="Genomic_DNA"/>
</dbReference>
<reference evidence="1" key="2">
    <citation type="submission" date="2021-01" db="EMBL/GenBank/DDBJ databases">
        <authorList>
            <person name="Schikora-Tamarit M.A."/>
        </authorList>
    </citation>
    <scope>NUCLEOTIDE SEQUENCE</scope>
    <source>
        <strain evidence="1">NCAIM Y.01608</strain>
    </source>
</reference>
<evidence type="ECO:0000313" key="1">
    <source>
        <dbReference type="EMBL" id="KAH3675359.1"/>
    </source>
</evidence>
<organism evidence="1 2">
    <name type="scientific">Ogataea polymorpha</name>
    <dbReference type="NCBI Taxonomy" id="460523"/>
    <lineage>
        <taxon>Eukaryota</taxon>
        <taxon>Fungi</taxon>
        <taxon>Dikarya</taxon>
        <taxon>Ascomycota</taxon>
        <taxon>Saccharomycotina</taxon>
        <taxon>Pichiomycetes</taxon>
        <taxon>Pichiales</taxon>
        <taxon>Pichiaceae</taxon>
        <taxon>Ogataea</taxon>
    </lineage>
</organism>
<keyword evidence="2" id="KW-1185">Reference proteome</keyword>
<accession>A0A9P8PQ93</accession>
<name>A0A9P8PQ93_9ASCO</name>
<reference evidence="1" key="1">
    <citation type="journal article" date="2021" name="Open Biol.">
        <title>Shared evolutionary footprints suggest mitochondrial oxidative damage underlies multiple complex I losses in fungi.</title>
        <authorList>
            <person name="Schikora-Tamarit M.A."/>
            <person name="Marcet-Houben M."/>
            <person name="Nosek J."/>
            <person name="Gabaldon T."/>
        </authorList>
    </citation>
    <scope>NUCLEOTIDE SEQUENCE</scope>
    <source>
        <strain evidence="1">NCAIM Y.01608</strain>
    </source>
</reference>
<dbReference type="AlphaFoldDB" id="A0A9P8PQ93"/>
<comment type="caution">
    <text evidence="1">The sequence shown here is derived from an EMBL/GenBank/DDBJ whole genome shotgun (WGS) entry which is preliminary data.</text>
</comment>
<proteinExistence type="predicted"/>